<dbReference type="InterPro" id="IPR041457">
    <property type="entry name" value="CxC2_KDZ-assoc"/>
</dbReference>
<feature type="non-terminal residue" evidence="3">
    <location>
        <position position="442"/>
    </location>
</feature>
<dbReference type="OrthoDB" id="3004525at2759"/>
<dbReference type="InParanoid" id="A0A409X6B4"/>
<evidence type="ECO:0000313" key="3">
    <source>
        <dbReference type="EMBL" id="PPQ86277.1"/>
    </source>
</evidence>
<feature type="compositionally biased region" description="Basic residues" evidence="1">
    <location>
        <begin position="1"/>
        <end position="16"/>
    </location>
</feature>
<dbReference type="EMBL" id="NHTK01004524">
    <property type="protein sequence ID" value="PPQ86277.1"/>
    <property type="molecule type" value="Genomic_DNA"/>
</dbReference>
<dbReference type="Pfam" id="PF18803">
    <property type="entry name" value="CxC2"/>
    <property type="match status" value="1"/>
</dbReference>
<comment type="caution">
    <text evidence="3">The sequence shown here is derived from an EMBL/GenBank/DDBJ whole genome shotgun (WGS) entry which is preliminary data.</text>
</comment>
<proteinExistence type="predicted"/>
<feature type="region of interest" description="Disordered" evidence="1">
    <location>
        <begin position="94"/>
        <end position="117"/>
    </location>
</feature>
<dbReference type="Pfam" id="PF18758">
    <property type="entry name" value="KDZ"/>
    <property type="match status" value="1"/>
</dbReference>
<feature type="region of interest" description="Disordered" evidence="1">
    <location>
        <begin position="1"/>
        <end position="51"/>
    </location>
</feature>
<evidence type="ECO:0000259" key="2">
    <source>
        <dbReference type="Pfam" id="PF18803"/>
    </source>
</evidence>
<name>A0A409X6B4_9AGAR</name>
<dbReference type="STRING" id="181874.A0A409X6B4"/>
<protein>
    <recommendedName>
        <fullName evidence="2">CxC2-like cysteine cluster KDZ transposase-associated domain-containing protein</fullName>
    </recommendedName>
</protein>
<dbReference type="InterPro" id="IPR040521">
    <property type="entry name" value="KDZ"/>
</dbReference>
<feature type="compositionally biased region" description="Basic and acidic residues" evidence="1">
    <location>
        <begin position="30"/>
        <end position="40"/>
    </location>
</feature>
<sequence length="442" mass="49358">MSYKSKSSRTRSKHNSAQHTSIPFPSDEYEAIRSRDESVKAHRPGQTPFSVATNVAVSNTHEHWKKARTWEAGDSVDFALDHSGELFDAELDREDVPMESSDPPLAPLPTTKTKGKKKSETLKWNGTYFESVSLKDLGLKVQLNHASMTCSNPIPCHESLLVLHTNGVHEVNIQYCGCERGESQHIQLLRRRLYPASQLVIKTCATFELLNMLHKQALATKAATYDFYRAIEKLTDNTGTRTPKSRYRALFRMILQWRHLMMLKWAGRAHDPGGPDATEPGGIAVKCPSCPRPGVNLPKDWDKAPAESRFLYMMFSCMDANFRLKNQKVSSWSQDPGLGVGLAYTLAPVPYETFVDSLSKDSEISTCVGFQAIAQENGRFSEGLRYTGVGGVFCGRSEMVLPQGIGNLKKGERYANMDFIFASAVKDYTNLLVILISYDIAC</sequence>
<accession>A0A409X6B4</accession>
<feature type="domain" description="CxC2-like cysteine cluster KDZ transposase-associated" evidence="2">
    <location>
        <begin position="134"/>
        <end position="239"/>
    </location>
</feature>
<dbReference type="Proteomes" id="UP000284842">
    <property type="component" value="Unassembled WGS sequence"/>
</dbReference>
<gene>
    <name evidence="3" type="ORF">CVT24_001175</name>
</gene>
<dbReference type="AlphaFoldDB" id="A0A409X6B4"/>
<evidence type="ECO:0000313" key="4">
    <source>
        <dbReference type="Proteomes" id="UP000284842"/>
    </source>
</evidence>
<keyword evidence="4" id="KW-1185">Reference proteome</keyword>
<reference evidence="3 4" key="1">
    <citation type="journal article" date="2018" name="Evol. Lett.">
        <title>Horizontal gene cluster transfer increased hallucinogenic mushroom diversity.</title>
        <authorList>
            <person name="Reynolds H.T."/>
            <person name="Vijayakumar V."/>
            <person name="Gluck-Thaler E."/>
            <person name="Korotkin H.B."/>
            <person name="Matheny P.B."/>
            <person name="Slot J.C."/>
        </authorList>
    </citation>
    <scope>NUCLEOTIDE SEQUENCE [LARGE SCALE GENOMIC DNA]</scope>
    <source>
        <strain evidence="3 4">2629</strain>
    </source>
</reference>
<evidence type="ECO:0000256" key="1">
    <source>
        <dbReference type="SAM" id="MobiDB-lite"/>
    </source>
</evidence>
<organism evidence="3 4">
    <name type="scientific">Panaeolus cyanescens</name>
    <dbReference type="NCBI Taxonomy" id="181874"/>
    <lineage>
        <taxon>Eukaryota</taxon>
        <taxon>Fungi</taxon>
        <taxon>Dikarya</taxon>
        <taxon>Basidiomycota</taxon>
        <taxon>Agaricomycotina</taxon>
        <taxon>Agaricomycetes</taxon>
        <taxon>Agaricomycetidae</taxon>
        <taxon>Agaricales</taxon>
        <taxon>Agaricineae</taxon>
        <taxon>Galeropsidaceae</taxon>
        <taxon>Panaeolus</taxon>
    </lineage>
</organism>